<comment type="caution">
    <text evidence="1">The sequence shown here is derived from an EMBL/GenBank/DDBJ whole genome shotgun (WGS) entry which is preliminary data.</text>
</comment>
<protein>
    <submittedName>
        <fullName evidence="1">Uncharacterized protein</fullName>
    </submittedName>
</protein>
<sequence>MANISVYLEKILSAVYGREVRGSIHDAIKAGNDEIESYAAAEAGRESAEQKRQTDTTAAIQRCDTAASNANSVADDLIARREAGEFTGPQGPPGQDGAAVVTQLDPGLFAMAVNSNGHLILTHNDNEPAPPLEIQSGRLVYTVNE</sequence>
<evidence type="ECO:0000313" key="1">
    <source>
        <dbReference type="EMBL" id="MBU9728033.1"/>
    </source>
</evidence>
<keyword evidence="2" id="KW-1185">Reference proteome</keyword>
<dbReference type="EMBL" id="JAHQCX010000016">
    <property type="protein sequence ID" value="MBU9728033.1"/>
    <property type="molecule type" value="Genomic_DNA"/>
</dbReference>
<gene>
    <name evidence="1" type="ORF">KTH90_18650</name>
</gene>
<dbReference type="RefSeq" id="WP_158353115.1">
    <property type="nucleotide sequence ID" value="NZ_JAHQCX010000016.1"/>
</dbReference>
<evidence type="ECO:0000313" key="2">
    <source>
        <dbReference type="Proteomes" id="UP001314681"/>
    </source>
</evidence>
<proteinExistence type="predicted"/>
<name>A0ABS6KC09_9FIRM</name>
<organism evidence="1 2">
    <name type="scientific">Diplocloster modestus</name>
    <dbReference type="NCBI Taxonomy" id="2850322"/>
    <lineage>
        <taxon>Bacteria</taxon>
        <taxon>Bacillati</taxon>
        <taxon>Bacillota</taxon>
        <taxon>Clostridia</taxon>
        <taxon>Lachnospirales</taxon>
        <taxon>Lachnospiraceae</taxon>
        <taxon>Diplocloster</taxon>
    </lineage>
</organism>
<reference evidence="1 2" key="1">
    <citation type="submission" date="2021-06" db="EMBL/GenBank/DDBJ databases">
        <title>Description of novel taxa of the family Lachnospiraceae.</title>
        <authorList>
            <person name="Chaplin A.V."/>
            <person name="Sokolova S.R."/>
            <person name="Pikina A.P."/>
            <person name="Korzhanova M."/>
            <person name="Belova V."/>
            <person name="Korostin D."/>
            <person name="Efimov B.A."/>
        </authorList>
    </citation>
    <scope>NUCLEOTIDE SEQUENCE [LARGE SCALE GENOMIC DNA]</scope>
    <source>
        <strain evidence="1 2">ASD4241</strain>
    </source>
</reference>
<dbReference type="Proteomes" id="UP001314681">
    <property type="component" value="Unassembled WGS sequence"/>
</dbReference>
<accession>A0ABS6KC09</accession>